<dbReference type="EMBL" id="JAGDFM010000555">
    <property type="protein sequence ID" value="KAG7377258.1"/>
    <property type="molecule type" value="Genomic_DNA"/>
</dbReference>
<sequence>MENAARNRQQAIDTENSASKVLEEAECLLLELPDQHRAGSPTMDNCVTDLAMRRRELDQAMYAADLADAFYHDLLLGSFLDDRRTSRVDHRQRLQDMTMAQRQHDHVASNHLLLQRRRQALRPLSRQTPNTQGMMG</sequence>
<dbReference type="AlphaFoldDB" id="A0A8T1VAY3"/>
<reference evidence="1" key="1">
    <citation type="submission" date="2021-02" db="EMBL/GenBank/DDBJ databases">
        <authorList>
            <person name="Palmer J.M."/>
        </authorList>
    </citation>
    <scope>NUCLEOTIDE SEQUENCE</scope>
    <source>
        <strain evidence="1">SCRP734</strain>
    </source>
</reference>
<protein>
    <submittedName>
        <fullName evidence="1">Uncharacterized protein</fullName>
    </submittedName>
</protein>
<proteinExistence type="predicted"/>
<organism evidence="1 2">
    <name type="scientific">Phytophthora pseudosyringae</name>
    <dbReference type="NCBI Taxonomy" id="221518"/>
    <lineage>
        <taxon>Eukaryota</taxon>
        <taxon>Sar</taxon>
        <taxon>Stramenopiles</taxon>
        <taxon>Oomycota</taxon>
        <taxon>Peronosporomycetes</taxon>
        <taxon>Peronosporales</taxon>
        <taxon>Peronosporaceae</taxon>
        <taxon>Phytophthora</taxon>
    </lineage>
</organism>
<keyword evidence="2" id="KW-1185">Reference proteome</keyword>
<comment type="caution">
    <text evidence="1">The sequence shown here is derived from an EMBL/GenBank/DDBJ whole genome shotgun (WGS) entry which is preliminary data.</text>
</comment>
<evidence type="ECO:0000313" key="1">
    <source>
        <dbReference type="EMBL" id="KAG7377258.1"/>
    </source>
</evidence>
<dbReference type="Proteomes" id="UP000694044">
    <property type="component" value="Unassembled WGS sequence"/>
</dbReference>
<name>A0A8T1VAY3_9STRA</name>
<accession>A0A8T1VAY3</accession>
<gene>
    <name evidence="1" type="ORF">PHYPSEUDO_011948</name>
</gene>
<evidence type="ECO:0000313" key="2">
    <source>
        <dbReference type="Proteomes" id="UP000694044"/>
    </source>
</evidence>